<keyword evidence="1" id="KW-1133">Transmembrane helix</keyword>
<evidence type="ECO:0008006" key="4">
    <source>
        <dbReference type="Google" id="ProtNLM"/>
    </source>
</evidence>
<accession>A0ABD5WK85</accession>
<dbReference type="EMBL" id="JBHSZH010000005">
    <property type="protein sequence ID" value="MFC7079599.1"/>
    <property type="molecule type" value="Genomic_DNA"/>
</dbReference>
<dbReference type="Proteomes" id="UP001596407">
    <property type="component" value="Unassembled WGS sequence"/>
</dbReference>
<feature type="transmembrane region" description="Helical" evidence="1">
    <location>
        <begin position="42"/>
        <end position="60"/>
    </location>
</feature>
<sequence>MGPLETLILRVHVAAGVVALSAGLGALLTAKGGLRHRQTGTVFVGSMGVTVGTVFVLLAFDPTPFRVFLTLVGVFSGYLAFSGYRVLSRKRPRDDARPLDWAGAVSVVLACLGLGGWGVFQLVGGDSFGVVLVAFGGIGLASGVTDIRTFRNGDDAEKWTETHLQRMIAAFIATVSAVSAVNLTPELGFVAWLWPTVVGVPLTSYWAKKYRVT</sequence>
<protein>
    <recommendedName>
        <fullName evidence="4">DUF2306 domain-containing protein</fullName>
    </recommendedName>
</protein>
<feature type="transmembrane region" description="Helical" evidence="1">
    <location>
        <begin position="12"/>
        <end position="30"/>
    </location>
</feature>
<feature type="transmembrane region" description="Helical" evidence="1">
    <location>
        <begin position="128"/>
        <end position="147"/>
    </location>
</feature>
<feature type="transmembrane region" description="Helical" evidence="1">
    <location>
        <begin position="99"/>
        <end position="122"/>
    </location>
</feature>
<keyword evidence="3" id="KW-1185">Reference proteome</keyword>
<feature type="transmembrane region" description="Helical" evidence="1">
    <location>
        <begin position="66"/>
        <end position="87"/>
    </location>
</feature>
<dbReference type="RefSeq" id="WP_276279326.1">
    <property type="nucleotide sequence ID" value="NZ_CP119809.1"/>
</dbReference>
<dbReference type="AlphaFoldDB" id="A0ABD5WK85"/>
<feature type="transmembrane region" description="Helical" evidence="1">
    <location>
        <begin position="189"/>
        <end position="207"/>
    </location>
</feature>
<evidence type="ECO:0000313" key="3">
    <source>
        <dbReference type="Proteomes" id="UP001596407"/>
    </source>
</evidence>
<dbReference type="GeneID" id="79303890"/>
<reference evidence="2 3" key="1">
    <citation type="journal article" date="2019" name="Int. J. Syst. Evol. Microbiol.">
        <title>The Global Catalogue of Microorganisms (GCM) 10K type strain sequencing project: providing services to taxonomists for standard genome sequencing and annotation.</title>
        <authorList>
            <consortium name="The Broad Institute Genomics Platform"/>
            <consortium name="The Broad Institute Genome Sequencing Center for Infectious Disease"/>
            <person name="Wu L."/>
            <person name="Ma J."/>
        </authorList>
    </citation>
    <scope>NUCLEOTIDE SEQUENCE [LARGE SCALE GENOMIC DNA]</scope>
    <source>
        <strain evidence="2 3">DT72</strain>
    </source>
</reference>
<comment type="caution">
    <text evidence="2">The sequence shown here is derived from an EMBL/GenBank/DDBJ whole genome shotgun (WGS) entry which is preliminary data.</text>
</comment>
<feature type="transmembrane region" description="Helical" evidence="1">
    <location>
        <begin position="167"/>
        <end position="183"/>
    </location>
</feature>
<organism evidence="2 3">
    <name type="scientific">Halorussus caseinilyticus</name>
    <dbReference type="NCBI Taxonomy" id="3034025"/>
    <lineage>
        <taxon>Archaea</taxon>
        <taxon>Methanobacteriati</taxon>
        <taxon>Methanobacteriota</taxon>
        <taxon>Stenosarchaea group</taxon>
        <taxon>Halobacteria</taxon>
        <taxon>Halobacteriales</taxon>
        <taxon>Haladaptataceae</taxon>
        <taxon>Halorussus</taxon>
    </lineage>
</organism>
<evidence type="ECO:0000313" key="2">
    <source>
        <dbReference type="EMBL" id="MFC7079599.1"/>
    </source>
</evidence>
<proteinExistence type="predicted"/>
<keyword evidence="1" id="KW-0812">Transmembrane</keyword>
<evidence type="ECO:0000256" key="1">
    <source>
        <dbReference type="SAM" id="Phobius"/>
    </source>
</evidence>
<name>A0ABD5WK85_9EURY</name>
<keyword evidence="1" id="KW-0472">Membrane</keyword>
<gene>
    <name evidence="2" type="ORF">ACFQJ6_05040</name>
</gene>